<evidence type="ECO:0000313" key="3">
    <source>
        <dbReference type="EMBL" id="GBE78811.1"/>
    </source>
</evidence>
<keyword evidence="4" id="KW-1185">Reference proteome</keyword>
<comment type="caution">
    <text evidence="3">The sequence shown here is derived from an EMBL/GenBank/DDBJ whole genome shotgun (WGS) entry which is preliminary data.</text>
</comment>
<dbReference type="SUPFAM" id="SSF50923">
    <property type="entry name" value="Hemopexin-like domain"/>
    <property type="match status" value="1"/>
</dbReference>
<dbReference type="SUPFAM" id="SSF56399">
    <property type="entry name" value="ADP-ribosylation"/>
    <property type="match status" value="1"/>
</dbReference>
<dbReference type="Proteomes" id="UP000287166">
    <property type="component" value="Unassembled WGS sequence"/>
</dbReference>
<dbReference type="InParanoid" id="A0A401G9H2"/>
<reference evidence="3 4" key="1">
    <citation type="journal article" date="2018" name="Sci. Rep.">
        <title>Genome sequence of the cauliflower mushroom Sparassis crispa (Hanabiratake) and its association with beneficial usage.</title>
        <authorList>
            <person name="Kiyama R."/>
            <person name="Furutani Y."/>
            <person name="Kawaguchi K."/>
            <person name="Nakanishi T."/>
        </authorList>
    </citation>
    <scope>NUCLEOTIDE SEQUENCE [LARGE SCALE GENOMIC DNA]</scope>
</reference>
<dbReference type="OrthoDB" id="6845681at2759"/>
<dbReference type="Pfam" id="PF22596">
    <property type="entry name" value="Scabin-like"/>
    <property type="match status" value="1"/>
</dbReference>
<dbReference type="InterPro" id="IPR036375">
    <property type="entry name" value="Hemopexin-like_dom_sf"/>
</dbReference>
<evidence type="ECO:0000313" key="4">
    <source>
        <dbReference type="Proteomes" id="UP000287166"/>
    </source>
</evidence>
<dbReference type="InterPro" id="IPR018487">
    <property type="entry name" value="Hemopexin-like_repeat"/>
</dbReference>
<gene>
    <name evidence="3" type="ORF">SCP_0200080</name>
</gene>
<dbReference type="SMART" id="SM00120">
    <property type="entry name" value="HX"/>
    <property type="match status" value="3"/>
</dbReference>
<dbReference type="RefSeq" id="XP_027609724.1">
    <property type="nucleotide sequence ID" value="XM_027753923.1"/>
</dbReference>
<feature type="repeat" description="Hemopexin" evidence="1">
    <location>
        <begin position="345"/>
        <end position="397"/>
    </location>
</feature>
<feature type="repeat" description="Hemopexin" evidence="1">
    <location>
        <begin position="403"/>
        <end position="455"/>
    </location>
</feature>
<dbReference type="PROSITE" id="PS51642">
    <property type="entry name" value="HEMOPEXIN_2"/>
    <property type="match status" value="2"/>
</dbReference>
<evidence type="ECO:0000256" key="1">
    <source>
        <dbReference type="PROSITE-ProRule" id="PRU01011"/>
    </source>
</evidence>
<evidence type="ECO:0000259" key="2">
    <source>
        <dbReference type="Pfam" id="PF22596"/>
    </source>
</evidence>
<organism evidence="3 4">
    <name type="scientific">Sparassis crispa</name>
    <dbReference type="NCBI Taxonomy" id="139825"/>
    <lineage>
        <taxon>Eukaryota</taxon>
        <taxon>Fungi</taxon>
        <taxon>Dikarya</taxon>
        <taxon>Basidiomycota</taxon>
        <taxon>Agaricomycotina</taxon>
        <taxon>Agaricomycetes</taxon>
        <taxon>Polyporales</taxon>
        <taxon>Sparassidaceae</taxon>
        <taxon>Sparassis</taxon>
    </lineage>
</organism>
<dbReference type="InterPro" id="IPR054695">
    <property type="entry name" value="Pierisin-like_dom"/>
</dbReference>
<feature type="domain" description="Pierisin-like" evidence="2">
    <location>
        <begin position="63"/>
        <end position="211"/>
    </location>
</feature>
<protein>
    <recommendedName>
        <fullName evidence="2">Pierisin-like domain-containing protein</fullName>
    </recommendedName>
</protein>
<dbReference type="STRING" id="139825.A0A401G9H2"/>
<dbReference type="Gene3D" id="2.110.10.10">
    <property type="entry name" value="Hemopexin-like domain"/>
    <property type="match status" value="1"/>
</dbReference>
<dbReference type="Gene3D" id="3.90.210.10">
    <property type="entry name" value="Heat-Labile Enterotoxin, subunit A"/>
    <property type="match status" value="1"/>
</dbReference>
<dbReference type="GeneID" id="38775728"/>
<proteinExistence type="predicted"/>
<sequence>MSGLDPFTAAVFGWFRDDTQALMNRIAEVLARSRLYPDRSVQWRPTWATDFRNLHLPASAERLIRWDIRRPEDVFRNGFAPKVQPSSSAQLQDQQLDIATYVLHNVPSIFVSTTRTLATYTPSVPEPLVWTADNRLNRHVVGGTSFKYEIYAHGGIDVNESLGTHRHQQQNEVAFAGGIRREFVRSAVEYRRIDNADGTTEDIIVRVYYNPYFDWNASGRGHGSRLPDLPQDEYRSIGVEVVDVTFDDDDGNPSDSHRRELRSPVDEDILMTGEGHTITDFLIGTATEPRFARAVLPNLARSVHEVYVFAETKYVLMHFDPPGSIINGPKLVVTEWPSLRKAKFAGRVDAILPNPDNYREAYFFSGDSYALVNVQPGSTDDYLVSAVKTIRGNWPSLTKAGFDKGVDAILPNPHNNAHAYFFGGDQYALIDIAPGTTNDRIINGPKSIYQNWPSLRNGFTNGIEACLPNPSNKNQAYFFKHNRYVLIEVKPGTTDDILIEGPADVGGKWPALKTAGLY</sequence>
<name>A0A401G9H2_9APHY</name>
<dbReference type="EMBL" id="BFAD01000002">
    <property type="protein sequence ID" value="GBE78811.1"/>
    <property type="molecule type" value="Genomic_DNA"/>
</dbReference>
<dbReference type="AlphaFoldDB" id="A0A401G9H2"/>
<accession>A0A401G9H2</accession>